<evidence type="ECO:0000313" key="3">
    <source>
        <dbReference type="Proteomes" id="UP000184040"/>
    </source>
</evidence>
<keyword evidence="3" id="KW-1185">Reference proteome</keyword>
<organism evidence="2 3">
    <name type="scientific">Palleronia salina</name>
    <dbReference type="NCBI Taxonomy" id="313368"/>
    <lineage>
        <taxon>Bacteria</taxon>
        <taxon>Pseudomonadati</taxon>
        <taxon>Pseudomonadota</taxon>
        <taxon>Alphaproteobacteria</taxon>
        <taxon>Rhodobacterales</taxon>
        <taxon>Roseobacteraceae</taxon>
        <taxon>Palleronia</taxon>
    </lineage>
</organism>
<gene>
    <name evidence="2" type="ORF">SAMN04488012_11238</name>
</gene>
<protein>
    <recommendedName>
        <fullName evidence="4">TadE-like protein</fullName>
    </recommendedName>
</protein>
<feature type="transmembrane region" description="Helical" evidence="1">
    <location>
        <begin position="21"/>
        <end position="41"/>
    </location>
</feature>
<dbReference type="RefSeq" id="WP_084140687.1">
    <property type="nucleotide sequence ID" value="NZ_FQZA01000012.1"/>
</dbReference>
<proteinExistence type="predicted"/>
<keyword evidence="1" id="KW-1133">Transmembrane helix</keyword>
<name>A0A1M6KK95_9RHOB</name>
<reference evidence="2 3" key="1">
    <citation type="submission" date="2016-11" db="EMBL/GenBank/DDBJ databases">
        <authorList>
            <person name="Jaros S."/>
            <person name="Januszkiewicz K."/>
            <person name="Wedrychowicz H."/>
        </authorList>
    </citation>
    <scope>NUCLEOTIDE SEQUENCE [LARGE SCALE GENOMIC DNA]</scope>
    <source>
        <strain evidence="2 3">DSM 26892</strain>
    </source>
</reference>
<dbReference type="AlphaFoldDB" id="A0A1M6KK95"/>
<keyword evidence="1" id="KW-0472">Membrane</keyword>
<evidence type="ECO:0000313" key="2">
    <source>
        <dbReference type="EMBL" id="SHJ59408.1"/>
    </source>
</evidence>
<dbReference type="Proteomes" id="UP000184040">
    <property type="component" value="Unassembled WGS sequence"/>
</dbReference>
<evidence type="ECO:0000256" key="1">
    <source>
        <dbReference type="SAM" id="Phobius"/>
    </source>
</evidence>
<dbReference type="STRING" id="313368.SAMN04488012_11238"/>
<accession>A0A1M6KK95</accession>
<keyword evidence="1" id="KW-0812">Transmembrane</keyword>
<dbReference type="EMBL" id="FQZA01000012">
    <property type="protein sequence ID" value="SHJ59408.1"/>
    <property type="molecule type" value="Genomic_DNA"/>
</dbReference>
<evidence type="ECO:0008006" key="4">
    <source>
        <dbReference type="Google" id="ProtNLM"/>
    </source>
</evidence>
<sequence length="176" mass="19451">MIWRLLRSFARREDGYGTAEVALLFPAVLWPFMLAMETGFVQMRQVMMERAMDVVVRDLRLGAAHIDSAEALKQALCDEVLIMGGCMDDLMLEMMPVQVPDYSPPGGRVACVDRSEEFNPVTTYSPGANNEMMMLRFCLLHDPILPAVGLGKILPREAGGGFALTASTFFVNEPSS</sequence>